<evidence type="ECO:0000313" key="3">
    <source>
        <dbReference type="Proteomes" id="UP000503820"/>
    </source>
</evidence>
<reference evidence="2 3" key="1">
    <citation type="submission" date="2020-05" db="EMBL/GenBank/DDBJ databases">
        <title>Draft genome sequence of Desulfovibrio psychrotolerans JS1T.</title>
        <authorList>
            <person name="Ueno A."/>
            <person name="Tamazawa S."/>
            <person name="Tamamura S."/>
            <person name="Murakami T."/>
            <person name="Kiyama T."/>
            <person name="Inomata H."/>
            <person name="Amano Y."/>
            <person name="Miyakawa K."/>
            <person name="Tamaki H."/>
            <person name="Naganuma T."/>
            <person name="Kaneko K."/>
        </authorList>
    </citation>
    <scope>NUCLEOTIDE SEQUENCE [LARGE SCALE GENOMIC DNA]</scope>
    <source>
        <strain evidence="2 3">JS1</strain>
    </source>
</reference>
<name>A0A7J0BWM8_9BACT</name>
<dbReference type="CDD" id="cd11615">
    <property type="entry name" value="SAF_NeuB_like"/>
    <property type="match status" value="1"/>
</dbReference>
<organism evidence="2 3">
    <name type="scientific">Desulfovibrio psychrotolerans</name>
    <dbReference type="NCBI Taxonomy" id="415242"/>
    <lineage>
        <taxon>Bacteria</taxon>
        <taxon>Pseudomonadati</taxon>
        <taxon>Thermodesulfobacteriota</taxon>
        <taxon>Desulfovibrionia</taxon>
        <taxon>Desulfovibrionales</taxon>
        <taxon>Desulfovibrionaceae</taxon>
        <taxon>Desulfovibrio</taxon>
    </lineage>
</organism>
<dbReference type="InterPro" id="IPR013974">
    <property type="entry name" value="SAF"/>
</dbReference>
<dbReference type="InterPro" id="IPR057736">
    <property type="entry name" value="SAF_PseI/NeuA/NeuB"/>
</dbReference>
<dbReference type="InterPro" id="IPR036732">
    <property type="entry name" value="AFP_Neu5c_C_sf"/>
</dbReference>
<dbReference type="PANTHER" id="PTHR42966">
    <property type="entry name" value="N-ACETYLNEURAMINATE SYNTHASE"/>
    <property type="match status" value="1"/>
</dbReference>
<dbReference type="Gene3D" id="3.20.20.70">
    <property type="entry name" value="Aldolase class I"/>
    <property type="match status" value="1"/>
</dbReference>
<dbReference type="GO" id="GO:0016051">
    <property type="term" value="P:carbohydrate biosynthetic process"/>
    <property type="evidence" value="ECO:0007669"/>
    <property type="project" value="InterPro"/>
</dbReference>
<protein>
    <submittedName>
        <fullName evidence="2">N-acetylneuraminate synthase</fullName>
    </submittedName>
</protein>
<dbReference type="InterPro" id="IPR051690">
    <property type="entry name" value="PseI-like"/>
</dbReference>
<proteinExistence type="predicted"/>
<accession>A0A7J0BWM8</accession>
<dbReference type="SMART" id="SM00858">
    <property type="entry name" value="SAF"/>
    <property type="match status" value="1"/>
</dbReference>
<dbReference type="Pfam" id="PF03102">
    <property type="entry name" value="NeuB"/>
    <property type="match status" value="1"/>
</dbReference>
<dbReference type="SUPFAM" id="SSF51269">
    <property type="entry name" value="AFP III-like domain"/>
    <property type="match status" value="1"/>
</dbReference>
<evidence type="ECO:0000259" key="1">
    <source>
        <dbReference type="PROSITE" id="PS50844"/>
    </source>
</evidence>
<keyword evidence="3" id="KW-1185">Reference proteome</keyword>
<dbReference type="InterPro" id="IPR006190">
    <property type="entry name" value="SAF_AFP_Neu5Ac"/>
</dbReference>
<feature type="domain" description="AFP-like" evidence="1">
    <location>
        <begin position="301"/>
        <end position="357"/>
    </location>
</feature>
<comment type="caution">
    <text evidence="2">The sequence shown here is derived from an EMBL/GenBank/DDBJ whole genome shotgun (WGS) entry which is preliminary data.</text>
</comment>
<evidence type="ECO:0000313" key="2">
    <source>
        <dbReference type="EMBL" id="GFM38120.1"/>
    </source>
</evidence>
<gene>
    <name evidence="2" type="ORF">DSM19430T_28040</name>
</gene>
<dbReference type="RefSeq" id="WP_174410748.1">
    <property type="nucleotide sequence ID" value="NZ_BLVP01000035.1"/>
</dbReference>
<dbReference type="EMBL" id="BLVP01000035">
    <property type="protein sequence ID" value="GFM38120.1"/>
    <property type="molecule type" value="Genomic_DNA"/>
</dbReference>
<dbReference type="SUPFAM" id="SSF51569">
    <property type="entry name" value="Aldolase"/>
    <property type="match status" value="1"/>
</dbReference>
<dbReference type="GO" id="GO:0047444">
    <property type="term" value="F:N-acylneuraminate-9-phosphate synthase activity"/>
    <property type="evidence" value="ECO:0007669"/>
    <property type="project" value="TreeGrafter"/>
</dbReference>
<dbReference type="Gene3D" id="3.90.1210.10">
    <property type="entry name" value="Antifreeze-like/N-acetylneuraminic acid synthase C-terminal domain"/>
    <property type="match status" value="1"/>
</dbReference>
<dbReference type="Pfam" id="PF08666">
    <property type="entry name" value="SAF"/>
    <property type="match status" value="1"/>
</dbReference>
<dbReference type="PROSITE" id="PS50844">
    <property type="entry name" value="AFP_LIKE"/>
    <property type="match status" value="1"/>
</dbReference>
<dbReference type="Proteomes" id="UP000503820">
    <property type="component" value="Unassembled WGS sequence"/>
</dbReference>
<sequence>MTNKTLHLGSRVLGEGNPVHIVFEAGPTHSGLESALKLVDMAADANADAIKFQMVDAKAIVSNPSVKFSYSYLKDRHTGETETIEESLLEILQRRELTREEWKILIAHCKQRGIDFFSTATTEDELHFLAAQGVDCIKICSGDLTYHHFLRVAAQYDWAIQIDTGSSSIGEVEKAIDVLEEANARKIIINHCPSGYPAHLEGINLNVLRTLKSMFPYPVAFSDHTPGAVMDVAAVALGAHMIEKTITLDRTTRSPEHIMSLEPEDAAAFIKTIREVEIALGSTRRYVSPPERKSRLVARRSLFAACDLPAGSTISQEHLHYSRPGDGIPADMDHLILGRTTAHNLTKGQKLSFSDFK</sequence>
<dbReference type="AlphaFoldDB" id="A0A7J0BWM8"/>
<dbReference type="InterPro" id="IPR013132">
    <property type="entry name" value="PseI/NeuA/B-like_N"/>
</dbReference>
<dbReference type="InterPro" id="IPR013785">
    <property type="entry name" value="Aldolase_TIM"/>
</dbReference>
<dbReference type="PANTHER" id="PTHR42966:SF1">
    <property type="entry name" value="SIALIC ACID SYNTHASE"/>
    <property type="match status" value="1"/>
</dbReference>